<evidence type="ECO:0000259" key="5">
    <source>
        <dbReference type="PROSITE" id="PS50887"/>
    </source>
</evidence>
<gene>
    <name evidence="6" type="ORF">DFP81_1142</name>
</gene>
<dbReference type="PROSITE" id="PS50887">
    <property type="entry name" value="GGDEF"/>
    <property type="match status" value="1"/>
</dbReference>
<accession>A0A3E0DI23</accession>
<comment type="caution">
    <text evidence="6">The sequence shown here is derived from an EMBL/GenBank/DDBJ whole genome shotgun (WGS) entry which is preliminary data.</text>
</comment>
<dbReference type="InterPro" id="IPR050469">
    <property type="entry name" value="Diguanylate_Cyclase"/>
</dbReference>
<keyword evidence="7" id="KW-1185">Reference proteome</keyword>
<keyword evidence="4" id="KW-0812">Transmembrane</keyword>
<dbReference type="EMBL" id="QUNG01000014">
    <property type="protein sequence ID" value="REG81424.1"/>
    <property type="molecule type" value="Genomic_DNA"/>
</dbReference>
<dbReference type="InterPro" id="IPR000160">
    <property type="entry name" value="GGDEF_dom"/>
</dbReference>
<reference evidence="6 7" key="1">
    <citation type="submission" date="2018-08" db="EMBL/GenBank/DDBJ databases">
        <title>Genomic Encyclopedia of Type Strains, Phase III (KMG-III): the genomes of soil and plant-associated and newly described type strains.</title>
        <authorList>
            <person name="Whitman W."/>
        </authorList>
    </citation>
    <scope>NUCLEOTIDE SEQUENCE [LARGE SCALE GENOMIC DNA]</scope>
    <source>
        <strain evidence="6 7">CECT 7375</strain>
    </source>
</reference>
<dbReference type="GO" id="GO:0052621">
    <property type="term" value="F:diguanylate cyclase activity"/>
    <property type="evidence" value="ECO:0007669"/>
    <property type="project" value="UniProtKB-EC"/>
</dbReference>
<dbReference type="OrthoDB" id="9812260at2"/>
<sequence length="451" mass="51831">MFAWINASLNRKIGSVLAVSLGFLLIVISYSIYQLRVINGELREVSQVDVPLSDIMTQVEMLQLKQHLSIERFRISLQLEDQEADSIDNFTDRHQQLTHLVRRASQLIKANLNNHLIKFQPEEYQLILDEIYHFDDINNQFKQRLDKILVADNPPQAEWQELELLAENLDANVISILNRINQLMAAATRYTEQHQESFMMIETALGVCAFILSTLLAFYVIQVIRQRIHSIHQQVEELHTSLEQGSPIVRPSDHNQAPQDELGELELDLKKMIVRLSDEMSTRKEVEQQLLELATKDKLTNAFNRHKWSEQIHLLMTLSSNDKVFSLISLDVDHFKQVNDTYGHQTGDQVLIALSQLLQANLQKSEMLFRMGGEEFTLLLPNKTLAEATQAAEQLRATIAQFRQPELPAFTVSMGVAEYRLGETEDQLMSRTDDALYQSKENGRNRLTVAN</sequence>
<dbReference type="Gene3D" id="3.30.70.270">
    <property type="match status" value="1"/>
</dbReference>
<name>A0A3E0DI23_9GAMM</name>
<dbReference type="Pfam" id="PF00990">
    <property type="entry name" value="GGDEF"/>
    <property type="match status" value="1"/>
</dbReference>
<dbReference type="NCBIfam" id="TIGR00254">
    <property type="entry name" value="GGDEF"/>
    <property type="match status" value="1"/>
</dbReference>
<evidence type="ECO:0000256" key="2">
    <source>
        <dbReference type="ARBA" id="ARBA00012528"/>
    </source>
</evidence>
<keyword evidence="4" id="KW-1133">Transmembrane helix</keyword>
<dbReference type="Proteomes" id="UP000256542">
    <property type="component" value="Unassembled WGS sequence"/>
</dbReference>
<dbReference type="SMART" id="SM00267">
    <property type="entry name" value="GGDEF"/>
    <property type="match status" value="1"/>
</dbReference>
<feature type="transmembrane region" description="Helical" evidence="4">
    <location>
        <begin position="12"/>
        <end position="33"/>
    </location>
</feature>
<feature type="transmembrane region" description="Helical" evidence="4">
    <location>
        <begin position="198"/>
        <end position="221"/>
    </location>
</feature>
<comment type="catalytic activity">
    <reaction evidence="3">
        <text>2 GTP = 3',3'-c-di-GMP + 2 diphosphate</text>
        <dbReference type="Rhea" id="RHEA:24898"/>
        <dbReference type="ChEBI" id="CHEBI:33019"/>
        <dbReference type="ChEBI" id="CHEBI:37565"/>
        <dbReference type="ChEBI" id="CHEBI:58805"/>
        <dbReference type="EC" id="2.7.7.65"/>
    </reaction>
</comment>
<organism evidence="6 7">
    <name type="scientific">Marinomonas pollencensis</name>
    <dbReference type="NCBI Taxonomy" id="491954"/>
    <lineage>
        <taxon>Bacteria</taxon>
        <taxon>Pseudomonadati</taxon>
        <taxon>Pseudomonadota</taxon>
        <taxon>Gammaproteobacteria</taxon>
        <taxon>Oceanospirillales</taxon>
        <taxon>Oceanospirillaceae</taxon>
        <taxon>Marinomonas</taxon>
    </lineage>
</organism>
<dbReference type="PANTHER" id="PTHR45138:SF9">
    <property type="entry name" value="DIGUANYLATE CYCLASE DGCM-RELATED"/>
    <property type="match status" value="1"/>
</dbReference>
<evidence type="ECO:0000313" key="7">
    <source>
        <dbReference type="Proteomes" id="UP000256542"/>
    </source>
</evidence>
<dbReference type="AlphaFoldDB" id="A0A3E0DI23"/>
<dbReference type="CDD" id="cd01949">
    <property type="entry name" value="GGDEF"/>
    <property type="match status" value="1"/>
</dbReference>
<protein>
    <recommendedName>
        <fullName evidence="2">diguanylate cyclase</fullName>
        <ecNumber evidence="2">2.7.7.65</ecNumber>
    </recommendedName>
</protein>
<evidence type="ECO:0000313" key="6">
    <source>
        <dbReference type="EMBL" id="REG81424.1"/>
    </source>
</evidence>
<feature type="domain" description="GGDEF" evidence="5">
    <location>
        <begin position="323"/>
        <end position="451"/>
    </location>
</feature>
<evidence type="ECO:0000256" key="4">
    <source>
        <dbReference type="SAM" id="Phobius"/>
    </source>
</evidence>
<dbReference type="FunFam" id="3.30.70.270:FF:000001">
    <property type="entry name" value="Diguanylate cyclase domain protein"/>
    <property type="match status" value="1"/>
</dbReference>
<dbReference type="PANTHER" id="PTHR45138">
    <property type="entry name" value="REGULATORY COMPONENTS OF SENSORY TRANSDUCTION SYSTEM"/>
    <property type="match status" value="1"/>
</dbReference>
<dbReference type="InterPro" id="IPR043128">
    <property type="entry name" value="Rev_trsase/Diguanyl_cyclase"/>
</dbReference>
<dbReference type="InterPro" id="IPR029787">
    <property type="entry name" value="Nucleotide_cyclase"/>
</dbReference>
<dbReference type="RefSeq" id="WP_115898793.1">
    <property type="nucleotide sequence ID" value="NZ_QUNG01000014.1"/>
</dbReference>
<keyword evidence="4" id="KW-0472">Membrane</keyword>
<comment type="cofactor">
    <cofactor evidence="1">
        <name>Mg(2+)</name>
        <dbReference type="ChEBI" id="CHEBI:18420"/>
    </cofactor>
</comment>
<evidence type="ECO:0000256" key="1">
    <source>
        <dbReference type="ARBA" id="ARBA00001946"/>
    </source>
</evidence>
<dbReference type="EC" id="2.7.7.65" evidence="2"/>
<dbReference type="SUPFAM" id="SSF55073">
    <property type="entry name" value="Nucleotide cyclase"/>
    <property type="match status" value="1"/>
</dbReference>
<evidence type="ECO:0000256" key="3">
    <source>
        <dbReference type="ARBA" id="ARBA00034247"/>
    </source>
</evidence>
<proteinExistence type="predicted"/>